<proteinExistence type="predicted"/>
<dbReference type="eggNOG" id="ENOG502R0PM">
    <property type="taxonomic scope" value="Eukaryota"/>
</dbReference>
<protein>
    <submittedName>
        <fullName evidence="2">Nucleotid_trans domain-containing protein</fullName>
    </submittedName>
</protein>
<keyword evidence="1" id="KW-1185">Reference proteome</keyword>
<reference evidence="2" key="1">
    <citation type="submission" date="2016-11" db="UniProtKB">
        <authorList>
            <consortium name="WormBaseParasite"/>
        </authorList>
    </citation>
    <scope>IDENTIFICATION</scope>
</reference>
<dbReference type="WBParaSite" id="Csp11.Scaffold629.g12566.t1">
    <property type="protein sequence ID" value="Csp11.Scaffold629.g12566.t1"/>
    <property type="gene ID" value="Csp11.Scaffold629.g12566"/>
</dbReference>
<evidence type="ECO:0000313" key="2">
    <source>
        <dbReference type="WBParaSite" id="Csp11.Scaffold629.g12566.t1"/>
    </source>
</evidence>
<organism evidence="1 2">
    <name type="scientific">Caenorhabditis tropicalis</name>
    <dbReference type="NCBI Taxonomy" id="1561998"/>
    <lineage>
        <taxon>Eukaryota</taxon>
        <taxon>Metazoa</taxon>
        <taxon>Ecdysozoa</taxon>
        <taxon>Nematoda</taxon>
        <taxon>Chromadorea</taxon>
        <taxon>Rhabditida</taxon>
        <taxon>Rhabditina</taxon>
        <taxon>Rhabditomorpha</taxon>
        <taxon>Rhabditoidea</taxon>
        <taxon>Rhabditidae</taxon>
        <taxon>Peloderinae</taxon>
        <taxon>Caenorhabditis</taxon>
    </lineage>
</organism>
<sequence>MDAMGQGDEDYYSNLISESDQQILLLGEQVHTHKVTNFCASLLRRQIVGVAEKWRTGIYFQPAKRIPVPVVNLTVSIPNRWFREGSLLSPRTFVCYEAYTSVHLVPMETKVWSGKKKFRSTKLFHEFNLNSTLIGVFVLLDDMWNNRYLLPRNLQARVHIETKAVTPRELYDSACNTNLGKHQPCCLWTFHMTDADGPREFRRCVGSVPTESLRSEQLPEELAELLTRGGMTRRFVNSPVRVCREFKYEPMMVKTKDGSFMEFKRLNATKCAAYF</sequence>
<evidence type="ECO:0000313" key="1">
    <source>
        <dbReference type="Proteomes" id="UP000095282"/>
    </source>
</evidence>
<dbReference type="AlphaFoldDB" id="A0A1I7TWS3"/>
<name>A0A1I7TWS3_9PELO</name>
<dbReference type="Proteomes" id="UP000095282">
    <property type="component" value="Unplaced"/>
</dbReference>
<accession>A0A1I7TWS3</accession>